<keyword evidence="1" id="KW-0285">Flavoprotein</keyword>
<feature type="domain" description="FAD-binding" evidence="3">
    <location>
        <begin position="5"/>
        <end position="344"/>
    </location>
</feature>
<dbReference type="PANTHER" id="PTHR43004">
    <property type="entry name" value="TRK SYSTEM POTASSIUM UPTAKE PROTEIN"/>
    <property type="match status" value="1"/>
</dbReference>
<keyword evidence="2" id="KW-0274">FAD</keyword>
<dbReference type="Gene3D" id="3.30.9.10">
    <property type="entry name" value="D-Amino Acid Oxidase, subunit A, domain 2"/>
    <property type="match status" value="1"/>
</dbReference>
<dbReference type="GO" id="GO:0016709">
    <property type="term" value="F:oxidoreductase activity, acting on paired donors, with incorporation or reduction of molecular oxygen, NAD(P)H as one donor, and incorporation of one atom of oxygen"/>
    <property type="evidence" value="ECO:0007669"/>
    <property type="project" value="UniProtKB-ARBA"/>
</dbReference>
<dbReference type="AlphaFoldDB" id="A0A8J2YQ41"/>
<sequence>MRALKTQVAIIGAGPAGLMLSHLLHLAGIRSVVLDRRSREQIETTIRAGVLEQNTVDLMVETGVGERLKCQGFNHHGFEFRFGGEGRRIDLYNLTGGRSVTVYPQHEVLKDLIAARLAAGGEIVFEAADAQILDIGQAPRVRFMAPDGALCELAADFIAGCDGSYGPSREAMPAGEREDYQRIYPFGWFGILAEAPPSSDELIYARHDRGFALISTRSPGVQRMYFQCDPAENPDDWSEDRIWAELQARVSGNGFRLKEGRIFQKGVVPMRSYVRQPMQSGRLFIAGDAAHTVPPTGAKGLNLAVADVFVLSRALERFYTAGTADGLEAYSATALRRIWRAQHFSWWMTSMLHRFADASEFDRRRQVAELDMVTSSPAAARTIAENYVGLPLH</sequence>
<dbReference type="InterPro" id="IPR002938">
    <property type="entry name" value="FAD-bd"/>
</dbReference>
<comment type="caution">
    <text evidence="4">The sequence shown here is derived from an EMBL/GenBank/DDBJ whole genome shotgun (WGS) entry which is preliminary data.</text>
</comment>
<evidence type="ECO:0000313" key="5">
    <source>
        <dbReference type="Proteomes" id="UP000646365"/>
    </source>
</evidence>
<dbReference type="Proteomes" id="UP000646365">
    <property type="component" value="Unassembled WGS sequence"/>
</dbReference>
<evidence type="ECO:0000256" key="1">
    <source>
        <dbReference type="ARBA" id="ARBA00022630"/>
    </source>
</evidence>
<dbReference type="PRINTS" id="PR00420">
    <property type="entry name" value="RNGMNOXGNASE"/>
</dbReference>
<dbReference type="InterPro" id="IPR036188">
    <property type="entry name" value="FAD/NAD-bd_sf"/>
</dbReference>
<proteinExistence type="predicted"/>
<gene>
    <name evidence="4" type="primary">pobA</name>
    <name evidence="4" type="ORF">GCM10011611_06950</name>
</gene>
<dbReference type="Pfam" id="PF01494">
    <property type="entry name" value="FAD_binding_3"/>
    <property type="match status" value="1"/>
</dbReference>
<dbReference type="EMBL" id="BMJQ01000002">
    <property type="protein sequence ID" value="GGF04156.1"/>
    <property type="molecule type" value="Genomic_DNA"/>
</dbReference>
<protein>
    <submittedName>
        <fullName evidence="4">4-hydroxybenzoate 3-monooxygenase</fullName>
    </submittedName>
</protein>
<dbReference type="GO" id="GO:0071949">
    <property type="term" value="F:FAD binding"/>
    <property type="evidence" value="ECO:0007669"/>
    <property type="project" value="InterPro"/>
</dbReference>
<organism evidence="4 5">
    <name type="scientific">Aliidongia dinghuensis</name>
    <dbReference type="NCBI Taxonomy" id="1867774"/>
    <lineage>
        <taxon>Bacteria</taxon>
        <taxon>Pseudomonadati</taxon>
        <taxon>Pseudomonadota</taxon>
        <taxon>Alphaproteobacteria</taxon>
        <taxon>Rhodospirillales</taxon>
        <taxon>Dongiaceae</taxon>
        <taxon>Aliidongia</taxon>
    </lineage>
</organism>
<dbReference type="PANTHER" id="PTHR43004:SF3">
    <property type="entry name" value="P-HYDROXYBENZOATE HYDROXYLASE"/>
    <property type="match status" value="1"/>
</dbReference>
<evidence type="ECO:0000256" key="2">
    <source>
        <dbReference type="ARBA" id="ARBA00022827"/>
    </source>
</evidence>
<reference evidence="4" key="2">
    <citation type="submission" date="2020-09" db="EMBL/GenBank/DDBJ databases">
        <authorList>
            <person name="Sun Q."/>
            <person name="Zhou Y."/>
        </authorList>
    </citation>
    <scope>NUCLEOTIDE SEQUENCE</scope>
    <source>
        <strain evidence="4">CGMCC 1.15725</strain>
    </source>
</reference>
<dbReference type="SUPFAM" id="SSF54373">
    <property type="entry name" value="FAD-linked reductases, C-terminal domain"/>
    <property type="match status" value="1"/>
</dbReference>
<evidence type="ECO:0000313" key="4">
    <source>
        <dbReference type="EMBL" id="GGF04156.1"/>
    </source>
</evidence>
<dbReference type="SUPFAM" id="SSF51905">
    <property type="entry name" value="FAD/NAD(P)-binding domain"/>
    <property type="match status" value="1"/>
</dbReference>
<dbReference type="InterPro" id="IPR050641">
    <property type="entry name" value="RIFMO-like"/>
</dbReference>
<evidence type="ECO:0000259" key="3">
    <source>
        <dbReference type="Pfam" id="PF01494"/>
    </source>
</evidence>
<keyword evidence="5" id="KW-1185">Reference proteome</keyword>
<dbReference type="Gene3D" id="3.50.50.60">
    <property type="entry name" value="FAD/NAD(P)-binding domain"/>
    <property type="match status" value="1"/>
</dbReference>
<dbReference type="RefSeq" id="WP_189042580.1">
    <property type="nucleotide sequence ID" value="NZ_BMJQ01000002.1"/>
</dbReference>
<accession>A0A8J2YQ41</accession>
<reference evidence="4" key="1">
    <citation type="journal article" date="2014" name="Int. J. Syst. Evol. Microbiol.">
        <title>Complete genome sequence of Corynebacterium casei LMG S-19264T (=DSM 44701T), isolated from a smear-ripened cheese.</title>
        <authorList>
            <consortium name="US DOE Joint Genome Institute (JGI-PGF)"/>
            <person name="Walter F."/>
            <person name="Albersmeier A."/>
            <person name="Kalinowski J."/>
            <person name="Ruckert C."/>
        </authorList>
    </citation>
    <scope>NUCLEOTIDE SEQUENCE</scope>
    <source>
        <strain evidence="4">CGMCC 1.15725</strain>
    </source>
</reference>
<name>A0A8J2YQ41_9PROT</name>
<dbReference type="NCBIfam" id="NF006091">
    <property type="entry name" value="PRK08243.1"/>
    <property type="match status" value="1"/>
</dbReference>